<keyword evidence="1" id="KW-0472">Membrane</keyword>
<gene>
    <name evidence="2" type="ORF">KFE25_007617</name>
</gene>
<accession>A0A8J5Y0J2</accession>
<dbReference type="OrthoDB" id="10537143at2759"/>
<name>A0A8J5Y0J2_DIALT</name>
<dbReference type="EMBL" id="JAGTXO010000003">
    <property type="protein sequence ID" value="KAG8469099.1"/>
    <property type="molecule type" value="Genomic_DNA"/>
</dbReference>
<evidence type="ECO:0000256" key="1">
    <source>
        <dbReference type="SAM" id="Phobius"/>
    </source>
</evidence>
<feature type="transmembrane region" description="Helical" evidence="1">
    <location>
        <begin position="145"/>
        <end position="166"/>
    </location>
</feature>
<organism evidence="2 3">
    <name type="scientific">Diacronema lutheri</name>
    <name type="common">Unicellular marine alga</name>
    <name type="synonym">Monochrysis lutheri</name>
    <dbReference type="NCBI Taxonomy" id="2081491"/>
    <lineage>
        <taxon>Eukaryota</taxon>
        <taxon>Haptista</taxon>
        <taxon>Haptophyta</taxon>
        <taxon>Pavlovophyceae</taxon>
        <taxon>Pavlovales</taxon>
        <taxon>Pavlovaceae</taxon>
        <taxon>Diacronema</taxon>
    </lineage>
</organism>
<evidence type="ECO:0000313" key="3">
    <source>
        <dbReference type="Proteomes" id="UP000751190"/>
    </source>
</evidence>
<keyword evidence="3" id="KW-1185">Reference proteome</keyword>
<sequence length="167" mass="18472">MGYQLAKRLERKRVSMHVRTSALPASYYRRRVRGSTLLHLAKKEGLAPGELPTSAMPESHKDLMNVLRRHFRQTHVKKNTLKAVNTPAGKRLRHMMDTWRMSLESVQPLLSNGVPLDFAALSALQSSAPADGWCHSALRNAMCGLVAVIPVAVATGVFAASQITLYQ</sequence>
<dbReference type="AlphaFoldDB" id="A0A8J5Y0J2"/>
<keyword evidence="1" id="KW-1133">Transmembrane helix</keyword>
<keyword evidence="1" id="KW-0812">Transmembrane</keyword>
<protein>
    <submittedName>
        <fullName evidence="2">Uncharacterized protein</fullName>
    </submittedName>
</protein>
<reference evidence="2" key="1">
    <citation type="submission" date="2021-05" db="EMBL/GenBank/DDBJ databases">
        <title>The genome of the haptophyte Pavlova lutheri (Diacronema luteri, Pavlovales) - a model for lipid biosynthesis in eukaryotic algae.</title>
        <authorList>
            <person name="Hulatt C.J."/>
            <person name="Posewitz M.C."/>
        </authorList>
    </citation>
    <scope>NUCLEOTIDE SEQUENCE</scope>
    <source>
        <strain evidence="2">NIVA-4/92</strain>
    </source>
</reference>
<evidence type="ECO:0000313" key="2">
    <source>
        <dbReference type="EMBL" id="KAG8469099.1"/>
    </source>
</evidence>
<comment type="caution">
    <text evidence="2">The sequence shown here is derived from an EMBL/GenBank/DDBJ whole genome shotgun (WGS) entry which is preliminary data.</text>
</comment>
<dbReference type="Proteomes" id="UP000751190">
    <property type="component" value="Unassembled WGS sequence"/>
</dbReference>
<proteinExistence type="predicted"/>